<dbReference type="OrthoDB" id="8687082at2"/>
<dbReference type="Gene3D" id="3.40.50.1010">
    <property type="entry name" value="5'-nuclease"/>
    <property type="match status" value="1"/>
</dbReference>
<reference evidence="3" key="1">
    <citation type="submission" date="2017-08" db="EMBL/GenBank/DDBJ databases">
        <authorList>
            <person name="Grouzdev D.S."/>
            <person name="Gaisin V.A."/>
            <person name="Rysina M.S."/>
            <person name="Gorlenko V.M."/>
        </authorList>
    </citation>
    <scope>NUCLEOTIDE SEQUENCE [LARGE SCALE GENOMIC DNA]</scope>
    <source>
        <strain evidence="3">Kir15-3F</strain>
    </source>
</reference>
<keyword evidence="3" id="KW-1185">Reference proteome</keyword>
<dbReference type="Pfam" id="PF01850">
    <property type="entry name" value="PIN"/>
    <property type="match status" value="1"/>
</dbReference>
<name>A0A2A6RDS7_9CHLR</name>
<organism evidence="2 3">
    <name type="scientific">Candidatus Viridilinea mediisalina</name>
    <dbReference type="NCBI Taxonomy" id="2024553"/>
    <lineage>
        <taxon>Bacteria</taxon>
        <taxon>Bacillati</taxon>
        <taxon>Chloroflexota</taxon>
        <taxon>Chloroflexia</taxon>
        <taxon>Chloroflexales</taxon>
        <taxon>Chloroflexineae</taxon>
        <taxon>Oscillochloridaceae</taxon>
        <taxon>Candidatus Viridilinea</taxon>
    </lineage>
</organism>
<dbReference type="InterPro" id="IPR029060">
    <property type="entry name" value="PIN-like_dom_sf"/>
</dbReference>
<evidence type="ECO:0000313" key="2">
    <source>
        <dbReference type="EMBL" id="PDW00531.1"/>
    </source>
</evidence>
<comment type="caution">
    <text evidence="2">The sequence shown here is derived from an EMBL/GenBank/DDBJ whole genome shotgun (WGS) entry which is preliminary data.</text>
</comment>
<dbReference type="AlphaFoldDB" id="A0A2A6RDS7"/>
<dbReference type="SUPFAM" id="SSF88723">
    <property type="entry name" value="PIN domain-like"/>
    <property type="match status" value="1"/>
</dbReference>
<feature type="domain" description="PIN" evidence="1">
    <location>
        <begin position="11"/>
        <end position="125"/>
    </location>
</feature>
<dbReference type="Proteomes" id="UP000220527">
    <property type="component" value="Unassembled WGS sequence"/>
</dbReference>
<dbReference type="CDD" id="cd18692">
    <property type="entry name" value="PIN_VapC-like"/>
    <property type="match status" value="1"/>
</dbReference>
<evidence type="ECO:0000313" key="3">
    <source>
        <dbReference type="Proteomes" id="UP000220527"/>
    </source>
</evidence>
<dbReference type="InterPro" id="IPR002716">
    <property type="entry name" value="PIN_dom"/>
</dbReference>
<accession>A0A2A6RDS7</accession>
<proteinExistence type="predicted"/>
<dbReference type="EMBL" id="NQWI01000181">
    <property type="protein sequence ID" value="PDW00531.1"/>
    <property type="molecule type" value="Genomic_DNA"/>
</dbReference>
<protein>
    <recommendedName>
        <fullName evidence="1">PIN domain-containing protein</fullName>
    </recommendedName>
</protein>
<dbReference type="RefSeq" id="WP_097645967.1">
    <property type="nucleotide sequence ID" value="NZ_NQWI01000181.1"/>
</dbReference>
<evidence type="ECO:0000259" key="1">
    <source>
        <dbReference type="Pfam" id="PF01850"/>
    </source>
</evidence>
<gene>
    <name evidence="2" type="ORF">CJ255_20625</name>
</gene>
<sequence length="149" mass="17072">MEKSQISQDLVFVDANVWLYAIIDTQDPAKTRVAKQVIENTRQLVVSTQTINEVCVNLIKNKFLDESTLRGLIDSFYAYYRVVDLSHEIIRRASVIREHYAISYWDSLVLAAALIGGCQQLLSEDMQDGLYVDKQLLIVNPFKNKKSDE</sequence>